<dbReference type="PANTHER" id="PTHR31118">
    <property type="entry name" value="CYCLASE-LIKE PROTEIN 2"/>
    <property type="match status" value="1"/>
</dbReference>
<dbReference type="SUPFAM" id="SSF102198">
    <property type="entry name" value="Putative cyclase"/>
    <property type="match status" value="1"/>
</dbReference>
<dbReference type="InterPro" id="IPR007325">
    <property type="entry name" value="KFase/CYL"/>
</dbReference>
<keyword evidence="2" id="KW-1185">Reference proteome</keyword>
<dbReference type="Gene3D" id="3.50.30.50">
    <property type="entry name" value="Putative cyclase"/>
    <property type="match status" value="1"/>
</dbReference>
<gene>
    <name evidence="1" type="ORF">ACFPGP_02970</name>
</gene>
<dbReference type="PANTHER" id="PTHR31118:SF12">
    <property type="entry name" value="CYCLASE-LIKE PROTEIN 2"/>
    <property type="match status" value="1"/>
</dbReference>
<comment type="caution">
    <text evidence="1">The sequence shown here is derived from an EMBL/GenBank/DDBJ whole genome shotgun (WGS) entry which is preliminary data.</text>
</comment>
<dbReference type="InterPro" id="IPR037175">
    <property type="entry name" value="KFase_sf"/>
</dbReference>
<accession>A0ABW0BEZ0</accession>
<name>A0ABW0BEZ0_9ACTN</name>
<dbReference type="Proteomes" id="UP001596087">
    <property type="component" value="Unassembled WGS sequence"/>
</dbReference>
<dbReference type="RefSeq" id="WP_378586653.1">
    <property type="nucleotide sequence ID" value="NZ_JBHSKD010000003.1"/>
</dbReference>
<organism evidence="1 2">
    <name type="scientific">Nocardioides taihuensis</name>
    <dbReference type="NCBI Taxonomy" id="1835606"/>
    <lineage>
        <taxon>Bacteria</taxon>
        <taxon>Bacillati</taxon>
        <taxon>Actinomycetota</taxon>
        <taxon>Actinomycetes</taxon>
        <taxon>Propionibacteriales</taxon>
        <taxon>Nocardioidaceae</taxon>
        <taxon>Nocardioides</taxon>
    </lineage>
</organism>
<evidence type="ECO:0000313" key="1">
    <source>
        <dbReference type="EMBL" id="MFC5175617.1"/>
    </source>
</evidence>
<dbReference type="EC" id="3.5.-.-" evidence="1"/>
<sequence length="248" mass="27502">MTRSPSTKDPHPKGGAHLLDRGVTVVDLTREIYQGMPIFPAHQRPFIMVNHEREDAPKLFGCAPFESHNLLISEHTGTHADAIYEYDGDGPSMDQIRLEYYYGDACCLDVSHVRYPDNITVSDLEEANEKAGSLIRPGDIVLLYTGHGDRTYPGQEYLVDYAGLNRESAEWLADRGVVNIGIDAVSIDQSDDMGLIAHAVCREHQIVNTESLCNLEGLAGKRFYYWGLPLNIREGTGSPIRAIAVLSD</sequence>
<keyword evidence="1" id="KW-0378">Hydrolase</keyword>
<proteinExistence type="predicted"/>
<dbReference type="EMBL" id="JBHSKD010000003">
    <property type="protein sequence ID" value="MFC5175617.1"/>
    <property type="molecule type" value="Genomic_DNA"/>
</dbReference>
<evidence type="ECO:0000313" key="2">
    <source>
        <dbReference type="Proteomes" id="UP001596087"/>
    </source>
</evidence>
<protein>
    <submittedName>
        <fullName evidence="1">Cyclase family protein</fullName>
        <ecNumber evidence="1">3.5.-.-</ecNumber>
    </submittedName>
</protein>
<dbReference type="GO" id="GO:0016787">
    <property type="term" value="F:hydrolase activity"/>
    <property type="evidence" value="ECO:0007669"/>
    <property type="project" value="UniProtKB-KW"/>
</dbReference>
<reference evidence="2" key="1">
    <citation type="journal article" date="2019" name="Int. J. Syst. Evol. Microbiol.">
        <title>The Global Catalogue of Microorganisms (GCM) 10K type strain sequencing project: providing services to taxonomists for standard genome sequencing and annotation.</title>
        <authorList>
            <consortium name="The Broad Institute Genomics Platform"/>
            <consortium name="The Broad Institute Genome Sequencing Center for Infectious Disease"/>
            <person name="Wu L."/>
            <person name="Ma J."/>
        </authorList>
    </citation>
    <scope>NUCLEOTIDE SEQUENCE [LARGE SCALE GENOMIC DNA]</scope>
    <source>
        <strain evidence="2">DFY41</strain>
    </source>
</reference>
<dbReference type="Pfam" id="PF04199">
    <property type="entry name" value="Cyclase"/>
    <property type="match status" value="1"/>
</dbReference>